<keyword evidence="13" id="KW-1185">Reference proteome</keyword>
<evidence type="ECO:0000256" key="7">
    <source>
        <dbReference type="ARBA" id="ARBA00023027"/>
    </source>
</evidence>
<dbReference type="OMA" id="DESYTMT"/>
<feature type="region of interest" description="Disordered" evidence="10">
    <location>
        <begin position="428"/>
        <end position="457"/>
    </location>
</feature>
<name>G8Y1N5_PICSO</name>
<dbReference type="SUPFAM" id="SSF51395">
    <property type="entry name" value="FMN-linked oxidoreductases"/>
    <property type="match status" value="1"/>
</dbReference>
<evidence type="ECO:0000313" key="13">
    <source>
        <dbReference type="Proteomes" id="UP000005222"/>
    </source>
</evidence>
<reference evidence="12 13" key="1">
    <citation type="journal article" date="2012" name="G3 (Bethesda)">
        <title>Pichia sorbitophila, an interspecies yeast hybrid reveals early steps of genome resolution following polyploidization.</title>
        <authorList>
            <person name="Leh Louis V."/>
            <person name="Despons L."/>
            <person name="Friedrich A."/>
            <person name="Martin T."/>
            <person name="Durrens P."/>
            <person name="Casaregola S."/>
            <person name="Neuveglise C."/>
            <person name="Fairhead C."/>
            <person name="Marck C."/>
            <person name="Cruz J.A."/>
            <person name="Straub M.L."/>
            <person name="Kugler V."/>
            <person name="Sacerdot C."/>
            <person name="Uzunov Z."/>
            <person name="Thierry A."/>
            <person name="Weiss S."/>
            <person name="Bleykasten C."/>
            <person name="De Montigny J."/>
            <person name="Jacques N."/>
            <person name="Jung P."/>
            <person name="Lemaire M."/>
            <person name="Mallet S."/>
            <person name="Morel G."/>
            <person name="Richard G.F."/>
            <person name="Sarkar A."/>
            <person name="Savel G."/>
            <person name="Schacherer J."/>
            <person name="Seret M.L."/>
            <person name="Talla E."/>
            <person name="Samson G."/>
            <person name="Jubin C."/>
            <person name="Poulain J."/>
            <person name="Vacherie B."/>
            <person name="Barbe V."/>
            <person name="Pelletier E."/>
            <person name="Sherman D.J."/>
            <person name="Westhof E."/>
            <person name="Weissenbach J."/>
            <person name="Baret P.V."/>
            <person name="Wincker P."/>
            <person name="Gaillardin C."/>
            <person name="Dujon B."/>
            <person name="Souciet J.L."/>
        </authorList>
    </citation>
    <scope>NUCLEOTIDE SEQUENCE [LARGE SCALE GENOMIC DNA]</scope>
    <source>
        <strain evidence="13">ATCC MYA-4447 / BCRC 22081 / CBS 7064 / NBRC 10061 / NRRL Y-12695</strain>
    </source>
</reference>
<dbReference type="InterPro" id="IPR018517">
    <property type="entry name" value="tRNA_hU_synthase_CS"/>
</dbReference>
<evidence type="ECO:0000256" key="4">
    <source>
        <dbReference type="ARBA" id="ARBA00022664"/>
    </source>
</evidence>
<dbReference type="GO" id="GO:0017150">
    <property type="term" value="F:tRNA dihydrouridine synthase activity"/>
    <property type="evidence" value="ECO:0007669"/>
    <property type="project" value="InterPro"/>
</dbReference>
<organism evidence="12 13">
    <name type="scientific">Pichia sorbitophila (strain ATCC MYA-4447 / BCRC 22081 / CBS 7064 / NBRC 10061 / NRRL Y-12695)</name>
    <name type="common">Hybrid yeast</name>
    <dbReference type="NCBI Taxonomy" id="559304"/>
    <lineage>
        <taxon>Eukaryota</taxon>
        <taxon>Fungi</taxon>
        <taxon>Dikarya</taxon>
        <taxon>Ascomycota</taxon>
        <taxon>Saccharomycotina</taxon>
        <taxon>Pichiomycetes</taxon>
        <taxon>Debaryomycetaceae</taxon>
        <taxon>Millerozyma</taxon>
    </lineage>
</organism>
<dbReference type="InParanoid" id="G8Y1N5"/>
<dbReference type="Pfam" id="PF01207">
    <property type="entry name" value="Dus"/>
    <property type="match status" value="1"/>
</dbReference>
<evidence type="ECO:0000256" key="2">
    <source>
        <dbReference type="ARBA" id="ARBA00022630"/>
    </source>
</evidence>
<dbReference type="Proteomes" id="UP000005222">
    <property type="component" value="Chromosome N"/>
</dbReference>
<dbReference type="EMBL" id="FO082046">
    <property type="protein sequence ID" value="CCE86738.1"/>
    <property type="molecule type" value="Genomic_DNA"/>
</dbReference>
<feature type="domain" description="DUS-like FMN-binding" evidence="11">
    <location>
        <begin position="114"/>
        <end position="377"/>
    </location>
</feature>
<dbReference type="PROSITE" id="PS01136">
    <property type="entry name" value="UPF0034"/>
    <property type="match status" value="1"/>
</dbReference>
<keyword evidence="5" id="KW-0819">tRNA processing</keyword>
<dbReference type="STRING" id="559304.G8Y1N5"/>
<evidence type="ECO:0000256" key="6">
    <source>
        <dbReference type="ARBA" id="ARBA00023002"/>
    </source>
</evidence>
<dbReference type="InterPro" id="IPR013785">
    <property type="entry name" value="Aldolase_TIM"/>
</dbReference>
<evidence type="ECO:0000256" key="3">
    <source>
        <dbReference type="ARBA" id="ARBA00022643"/>
    </source>
</evidence>
<keyword evidence="2" id="KW-0285">Flavoprotein</keyword>
<evidence type="ECO:0000256" key="9">
    <source>
        <dbReference type="ARBA" id="ARBA00049447"/>
    </source>
</evidence>
<keyword evidence="7" id="KW-0520">NAD</keyword>
<dbReference type="GO" id="GO:0006397">
    <property type="term" value="P:mRNA processing"/>
    <property type="evidence" value="ECO:0007669"/>
    <property type="project" value="UniProtKB-KW"/>
</dbReference>
<dbReference type="PANTHER" id="PTHR45936">
    <property type="entry name" value="TRNA-DIHYDROURIDINE(20) SYNTHASE [NAD(P)+]-LIKE"/>
    <property type="match status" value="1"/>
</dbReference>
<dbReference type="PANTHER" id="PTHR45936:SF1">
    <property type="entry name" value="TRNA-DIHYDROURIDINE(20) SYNTHASE [NAD(P)+]-LIKE"/>
    <property type="match status" value="1"/>
</dbReference>
<comment type="catalytic activity">
    <reaction evidence="8">
        <text>a 5,6-dihydrouridine in mRNA + NAD(+) = a uridine in mRNA + NADH + H(+)</text>
        <dbReference type="Rhea" id="RHEA:69851"/>
        <dbReference type="Rhea" id="RHEA-COMP:14658"/>
        <dbReference type="Rhea" id="RHEA-COMP:17789"/>
        <dbReference type="ChEBI" id="CHEBI:15378"/>
        <dbReference type="ChEBI" id="CHEBI:57540"/>
        <dbReference type="ChEBI" id="CHEBI:57945"/>
        <dbReference type="ChEBI" id="CHEBI:65315"/>
        <dbReference type="ChEBI" id="CHEBI:74443"/>
    </reaction>
    <physiologicalReaction direction="right-to-left" evidence="8">
        <dbReference type="Rhea" id="RHEA:69853"/>
    </physiologicalReaction>
</comment>
<dbReference type="GO" id="GO:0005737">
    <property type="term" value="C:cytoplasm"/>
    <property type="evidence" value="ECO:0007669"/>
    <property type="project" value="TreeGrafter"/>
</dbReference>
<evidence type="ECO:0000256" key="10">
    <source>
        <dbReference type="SAM" id="MobiDB-lite"/>
    </source>
</evidence>
<protein>
    <submittedName>
        <fullName evidence="12">Piso0_005247 protein</fullName>
    </submittedName>
</protein>
<dbReference type="FunCoup" id="G8Y1N5">
    <property type="interactions" value="1381"/>
</dbReference>
<evidence type="ECO:0000256" key="5">
    <source>
        <dbReference type="ARBA" id="ARBA00022694"/>
    </source>
</evidence>
<keyword evidence="4" id="KW-0507">mRNA processing</keyword>
<dbReference type="InterPro" id="IPR035587">
    <property type="entry name" value="DUS-like_FMN-bd"/>
</dbReference>
<dbReference type="eggNOG" id="KOG2334">
    <property type="taxonomic scope" value="Eukaryota"/>
</dbReference>
<proteinExistence type="predicted"/>
<comment type="cofactor">
    <cofactor evidence="1">
        <name>FMN</name>
        <dbReference type="ChEBI" id="CHEBI:58210"/>
    </cofactor>
</comment>
<comment type="catalytic activity">
    <reaction evidence="9">
        <text>a 5,6-dihydrouridine in mRNA + NADP(+) = a uridine in mRNA + NADPH + H(+)</text>
        <dbReference type="Rhea" id="RHEA:69855"/>
        <dbReference type="Rhea" id="RHEA-COMP:14658"/>
        <dbReference type="Rhea" id="RHEA-COMP:17789"/>
        <dbReference type="ChEBI" id="CHEBI:15378"/>
        <dbReference type="ChEBI" id="CHEBI:57783"/>
        <dbReference type="ChEBI" id="CHEBI:58349"/>
        <dbReference type="ChEBI" id="CHEBI:65315"/>
        <dbReference type="ChEBI" id="CHEBI:74443"/>
    </reaction>
    <physiologicalReaction direction="right-to-left" evidence="9">
        <dbReference type="Rhea" id="RHEA:69857"/>
    </physiologicalReaction>
</comment>
<accession>G8Y1N5</accession>
<dbReference type="GO" id="GO:0050660">
    <property type="term" value="F:flavin adenine dinucleotide binding"/>
    <property type="evidence" value="ECO:0007669"/>
    <property type="project" value="InterPro"/>
</dbReference>
<dbReference type="Gene3D" id="3.20.20.70">
    <property type="entry name" value="Aldolase class I"/>
    <property type="match status" value="1"/>
</dbReference>
<dbReference type="AlphaFoldDB" id="G8Y1N5"/>
<keyword evidence="6" id="KW-0560">Oxidoreductase</keyword>
<dbReference type="CDD" id="cd02801">
    <property type="entry name" value="DUS_like_FMN"/>
    <property type="match status" value="1"/>
</dbReference>
<keyword evidence="3" id="KW-0288">FMN</keyword>
<dbReference type="OrthoDB" id="10262250at2759"/>
<evidence type="ECO:0000256" key="1">
    <source>
        <dbReference type="ARBA" id="ARBA00001917"/>
    </source>
</evidence>
<gene>
    <name evidence="12" type="primary">Piso0_005247</name>
    <name evidence="12" type="ORF">GNLVRS01_PISO0N10969g</name>
</gene>
<dbReference type="InterPro" id="IPR052582">
    <property type="entry name" value="tRNA-DUS-like"/>
</dbReference>
<evidence type="ECO:0000259" key="11">
    <source>
        <dbReference type="Pfam" id="PF01207"/>
    </source>
</evidence>
<evidence type="ECO:0000313" key="12">
    <source>
        <dbReference type="EMBL" id="CCE86738.1"/>
    </source>
</evidence>
<dbReference type="HOGENOM" id="CLU_013299_3_2_1"/>
<evidence type="ECO:0000256" key="8">
    <source>
        <dbReference type="ARBA" id="ARBA00048342"/>
    </source>
</evidence>
<feature type="compositionally biased region" description="Basic and acidic residues" evidence="10">
    <location>
        <begin position="441"/>
        <end position="457"/>
    </location>
</feature>
<sequence>MITCLLGKVVCAPGVFSDQAHRSGAGNGTRLSSGDLHCYSAKTISARLQGVSSGSTFMFRSLGYTFAQFAASALKSKPGARQMVAFAGKLALAPMVRSGELPTRLMALEHGADLVWGPEVVDKKIIKCSRSQNDKLGTVDFLEPNGKVAFRTLPSKEKGRLIFQLGSADPDLAAQAAAVVAGDVDGIDLNCGCPKPFSTHAGMGAALLSDPERLTSILSRLVKDVGKKFNIPISAKIRLLDEHDPQPSLDLIRKICDTGISNLTLHCRTRSMRNRESPIRQFLPEIIETVQSRNVSFMINGAIRNRSEFEALRQEFGSSVGGMIAESAEANPSVFSEKPLAWNQVVPKFIDIAESLDNHISNTKYVVTNQIPGKSPLYQMVCQAKTYKDLNESLKSIDQFAEGDKIIIRYLQKHILLDPEAFDQYEYSTTTKKRRSSQSDSARDLSNEDKSKLLKTA</sequence>